<evidence type="ECO:0000256" key="4">
    <source>
        <dbReference type="SAM" id="MobiDB-lite"/>
    </source>
</evidence>
<feature type="region of interest" description="Disordered" evidence="4">
    <location>
        <begin position="1"/>
        <end position="21"/>
    </location>
</feature>
<dbReference type="EMBL" id="JAWWNJ010000005">
    <property type="protein sequence ID" value="KAK7055929.1"/>
    <property type="molecule type" value="Genomic_DNA"/>
</dbReference>
<feature type="compositionally biased region" description="Low complexity" evidence="4">
    <location>
        <begin position="104"/>
        <end position="118"/>
    </location>
</feature>
<evidence type="ECO:0000313" key="6">
    <source>
        <dbReference type="EMBL" id="KAK7055929.1"/>
    </source>
</evidence>
<proteinExistence type="predicted"/>
<dbReference type="GO" id="GO:0005634">
    <property type="term" value="C:nucleus"/>
    <property type="evidence" value="ECO:0007669"/>
    <property type="project" value="UniProtKB-UniRule"/>
</dbReference>
<dbReference type="GO" id="GO:0001228">
    <property type="term" value="F:DNA-binding transcription activator activity, RNA polymerase II-specific"/>
    <property type="evidence" value="ECO:0007669"/>
    <property type="project" value="TreeGrafter"/>
</dbReference>
<name>A0AAW0DXV7_9AGAR</name>
<accession>A0AAW0DXV7</accession>
<evidence type="ECO:0000256" key="3">
    <source>
        <dbReference type="PROSITE-ProRule" id="PRU00267"/>
    </source>
</evidence>
<keyword evidence="1 3" id="KW-0238">DNA-binding</keyword>
<dbReference type="PANTHER" id="PTHR10270:SF161">
    <property type="entry name" value="SEX-DETERMINING REGION Y PROTEIN"/>
    <property type="match status" value="1"/>
</dbReference>
<feature type="DNA-binding region" description="HMG box" evidence="3">
    <location>
        <begin position="14"/>
        <end position="92"/>
    </location>
</feature>
<dbReference type="InterPro" id="IPR009071">
    <property type="entry name" value="HMG_box_dom"/>
</dbReference>
<feature type="region of interest" description="Disordered" evidence="4">
    <location>
        <begin position="78"/>
        <end position="122"/>
    </location>
</feature>
<evidence type="ECO:0000256" key="2">
    <source>
        <dbReference type="ARBA" id="ARBA00023163"/>
    </source>
</evidence>
<dbReference type="Proteomes" id="UP001362999">
    <property type="component" value="Unassembled WGS sequence"/>
</dbReference>
<sequence>MSMSSAENVPPQHTPRPPNSFMCFRSWYARQLKEKVAKAQAEGSKASKAQMVDLSRLAAAKWNSMSVEERQPFVEMAHRAKDAHKTTYPDYKFAPKKGTGSKTGGRPRPSGRGAASSPTHAAAEPELVLNSNSFAGRGSAYPSSPSPYYSPNTQYGEVPHGSYESAPLARAPSDFQIASGSYQHHPSHPNPFTAPHPSHFIPASSNPVPPPVFQSYLMPPDAYGRAHDLTAAPSQELPPADFSSFCQWDDDFSHAPSSSYTGVPQKSHYRPY</sequence>
<comment type="caution">
    <text evidence="6">The sequence shown here is derived from an EMBL/GenBank/DDBJ whole genome shotgun (WGS) entry which is preliminary data.</text>
</comment>
<dbReference type="InterPro" id="IPR036910">
    <property type="entry name" value="HMG_box_dom_sf"/>
</dbReference>
<dbReference type="SUPFAM" id="SSF47095">
    <property type="entry name" value="HMG-box"/>
    <property type="match status" value="1"/>
</dbReference>
<reference evidence="6 7" key="1">
    <citation type="journal article" date="2024" name="J Genomics">
        <title>Draft genome sequencing and assembly of Favolaschia claudopus CIRM-BRFM 2984 isolated from oak limbs.</title>
        <authorList>
            <person name="Navarro D."/>
            <person name="Drula E."/>
            <person name="Chaduli D."/>
            <person name="Cazenave R."/>
            <person name="Ahrendt S."/>
            <person name="Wang J."/>
            <person name="Lipzen A."/>
            <person name="Daum C."/>
            <person name="Barry K."/>
            <person name="Grigoriev I.V."/>
            <person name="Favel A."/>
            <person name="Rosso M.N."/>
            <person name="Martin F."/>
        </authorList>
    </citation>
    <scope>NUCLEOTIDE SEQUENCE [LARGE SCALE GENOMIC DNA]</scope>
    <source>
        <strain evidence="6 7">CIRM-BRFM 2984</strain>
    </source>
</reference>
<organism evidence="6 7">
    <name type="scientific">Favolaschia claudopus</name>
    <dbReference type="NCBI Taxonomy" id="2862362"/>
    <lineage>
        <taxon>Eukaryota</taxon>
        <taxon>Fungi</taxon>
        <taxon>Dikarya</taxon>
        <taxon>Basidiomycota</taxon>
        <taxon>Agaricomycotina</taxon>
        <taxon>Agaricomycetes</taxon>
        <taxon>Agaricomycetidae</taxon>
        <taxon>Agaricales</taxon>
        <taxon>Marasmiineae</taxon>
        <taxon>Mycenaceae</taxon>
        <taxon>Favolaschia</taxon>
    </lineage>
</organism>
<dbReference type="InterPro" id="IPR050140">
    <property type="entry name" value="SRY-related_HMG-box_TF-like"/>
</dbReference>
<keyword evidence="7" id="KW-1185">Reference proteome</keyword>
<evidence type="ECO:0000256" key="1">
    <source>
        <dbReference type="ARBA" id="ARBA00023125"/>
    </source>
</evidence>
<feature type="compositionally biased region" description="Basic and acidic residues" evidence="4">
    <location>
        <begin position="78"/>
        <end position="87"/>
    </location>
</feature>
<dbReference type="SMART" id="SM00398">
    <property type="entry name" value="HMG"/>
    <property type="match status" value="1"/>
</dbReference>
<protein>
    <recommendedName>
        <fullName evidence="5">HMG box domain-containing protein</fullName>
    </recommendedName>
</protein>
<evidence type="ECO:0000259" key="5">
    <source>
        <dbReference type="PROSITE" id="PS50118"/>
    </source>
</evidence>
<dbReference type="PROSITE" id="PS50118">
    <property type="entry name" value="HMG_BOX_2"/>
    <property type="match status" value="1"/>
</dbReference>
<dbReference type="GO" id="GO:0000978">
    <property type="term" value="F:RNA polymerase II cis-regulatory region sequence-specific DNA binding"/>
    <property type="evidence" value="ECO:0007669"/>
    <property type="project" value="TreeGrafter"/>
</dbReference>
<dbReference type="CDD" id="cd01389">
    <property type="entry name" value="HMG-box_ROX1-like"/>
    <property type="match status" value="1"/>
</dbReference>
<dbReference type="AlphaFoldDB" id="A0AAW0DXV7"/>
<keyword evidence="3" id="KW-0539">Nucleus</keyword>
<keyword evidence="2" id="KW-0804">Transcription</keyword>
<dbReference type="Pfam" id="PF00505">
    <property type="entry name" value="HMG_box"/>
    <property type="match status" value="1"/>
</dbReference>
<evidence type="ECO:0000313" key="7">
    <source>
        <dbReference type="Proteomes" id="UP001362999"/>
    </source>
</evidence>
<dbReference type="GO" id="GO:0030154">
    <property type="term" value="P:cell differentiation"/>
    <property type="evidence" value="ECO:0007669"/>
    <property type="project" value="TreeGrafter"/>
</dbReference>
<gene>
    <name evidence="6" type="ORF">R3P38DRAFT_1371880</name>
</gene>
<feature type="domain" description="HMG box" evidence="5">
    <location>
        <begin position="14"/>
        <end position="92"/>
    </location>
</feature>
<dbReference type="Gene3D" id="1.10.30.10">
    <property type="entry name" value="High mobility group box domain"/>
    <property type="match status" value="1"/>
</dbReference>
<dbReference type="PANTHER" id="PTHR10270">
    <property type="entry name" value="SOX TRANSCRIPTION FACTOR"/>
    <property type="match status" value="1"/>
</dbReference>